<gene>
    <name evidence="3" type="ORF">BU204_37110</name>
</gene>
<accession>A0A1Q8BTT7</accession>
<dbReference type="OrthoDB" id="9781349at2"/>
<feature type="transmembrane region" description="Helical" evidence="1">
    <location>
        <begin position="45"/>
        <end position="69"/>
    </location>
</feature>
<feature type="transmembrane region" description="Helical" evidence="1">
    <location>
        <begin position="20"/>
        <end position="39"/>
    </location>
</feature>
<dbReference type="PANTHER" id="PTHR35342:SF5">
    <property type="entry name" value="TRICARBOXYLIC TRANSPORT PROTEIN"/>
    <property type="match status" value="1"/>
</dbReference>
<feature type="transmembrane region" description="Helical" evidence="1">
    <location>
        <begin position="466"/>
        <end position="486"/>
    </location>
</feature>
<feature type="domain" description="DUF112" evidence="2">
    <location>
        <begin position="20"/>
        <end position="438"/>
    </location>
</feature>
<evidence type="ECO:0000256" key="1">
    <source>
        <dbReference type="SAM" id="Phobius"/>
    </source>
</evidence>
<dbReference type="Proteomes" id="UP000185596">
    <property type="component" value="Unassembled WGS sequence"/>
</dbReference>
<organism evidence="3 4">
    <name type="scientific">Actinophytocola xanthii</name>
    <dbReference type="NCBI Taxonomy" id="1912961"/>
    <lineage>
        <taxon>Bacteria</taxon>
        <taxon>Bacillati</taxon>
        <taxon>Actinomycetota</taxon>
        <taxon>Actinomycetes</taxon>
        <taxon>Pseudonocardiales</taxon>
        <taxon>Pseudonocardiaceae</taxon>
    </lineage>
</organism>
<feature type="transmembrane region" description="Helical" evidence="1">
    <location>
        <begin position="353"/>
        <end position="372"/>
    </location>
</feature>
<dbReference type="STRING" id="1912961.BU204_37110"/>
<dbReference type="RefSeq" id="WP_075130471.1">
    <property type="nucleotide sequence ID" value="NZ_MSIE01000137.1"/>
</dbReference>
<feature type="transmembrane region" description="Helical" evidence="1">
    <location>
        <begin position="204"/>
        <end position="223"/>
    </location>
</feature>
<dbReference type="InterPro" id="IPR002823">
    <property type="entry name" value="DUF112_TM"/>
</dbReference>
<keyword evidence="1" id="KW-0472">Membrane</keyword>
<keyword evidence="4" id="KW-1185">Reference proteome</keyword>
<dbReference type="AlphaFoldDB" id="A0A1Q8BTT7"/>
<feature type="transmembrane region" description="Helical" evidence="1">
    <location>
        <begin position="109"/>
        <end position="132"/>
    </location>
</feature>
<keyword evidence="1" id="KW-1133">Transmembrane helix</keyword>
<feature type="transmembrane region" description="Helical" evidence="1">
    <location>
        <begin position="144"/>
        <end position="162"/>
    </location>
</feature>
<proteinExistence type="predicted"/>
<feature type="transmembrane region" description="Helical" evidence="1">
    <location>
        <begin position="167"/>
        <end position="184"/>
    </location>
</feature>
<sequence length="501" mass="52217">MDSLTQLIDGFGTALTPTNLLLAAIGVLLGTFIGVLPGIGPAMAVALLLPVTYGLEPIAAMIMFAGIYYGGMFGGSTTSILLNTPGESSSVVTAIEGNQMAKRGRGSQALAAAAIGHFVGAMIGTTALVLLAPVVAGLAVDLGAPDYFAVMILAFVAVTSVLGRSRVRGFASLLIGLTIGLVGLDEMTGQSRLTFGSLQLADGIDVVIVAVGLFAVGESLWVASRLRHQPGEPIPVGRPWLGSEDLRRTWKPWLRGPLIGFPFGAIPAGGAEIPTFLSYATEKRLSRHRDEFGSGAIEGVAGPESTASASASGTLVTMLTLGLPTTATAAVMLAAFQQYGIQPGPLLFERESALVWGLIASLFVGTVLLLVLNLPMAPVWSKLLRIPRPYLYAGILFFASVGAYAVSGQVVDLLVLFVIGLLGFAMRRYGLPVLPAVLGVILGPAAEQQMRRALQLSDGSLSGLVNTAFSVTVYLVVAVVLLWPLLRRFLPRRRAAEPAGA</sequence>
<evidence type="ECO:0000313" key="4">
    <source>
        <dbReference type="Proteomes" id="UP000185596"/>
    </source>
</evidence>
<keyword evidence="1" id="KW-0812">Transmembrane</keyword>
<reference evidence="3 4" key="1">
    <citation type="submission" date="2016-12" db="EMBL/GenBank/DDBJ databases">
        <title>The draft genome sequence of Actinophytocola sp. 11-183.</title>
        <authorList>
            <person name="Wang W."/>
            <person name="Yuan L."/>
        </authorList>
    </citation>
    <scope>NUCLEOTIDE SEQUENCE [LARGE SCALE GENOMIC DNA]</scope>
    <source>
        <strain evidence="3 4">11-183</strain>
    </source>
</reference>
<protein>
    <submittedName>
        <fullName evidence="3">Tripartite tricarboxylate transporter TctA</fullName>
    </submittedName>
</protein>
<name>A0A1Q8BTT7_9PSEU</name>
<feature type="transmembrane region" description="Helical" evidence="1">
    <location>
        <begin position="392"/>
        <end position="422"/>
    </location>
</feature>
<comment type="caution">
    <text evidence="3">The sequence shown here is derived from an EMBL/GenBank/DDBJ whole genome shotgun (WGS) entry which is preliminary data.</text>
</comment>
<dbReference type="EMBL" id="MSIE01000137">
    <property type="protein sequence ID" value="OLF05534.1"/>
    <property type="molecule type" value="Genomic_DNA"/>
</dbReference>
<evidence type="ECO:0000313" key="3">
    <source>
        <dbReference type="EMBL" id="OLF05534.1"/>
    </source>
</evidence>
<dbReference type="PANTHER" id="PTHR35342">
    <property type="entry name" value="TRICARBOXYLIC TRANSPORT PROTEIN"/>
    <property type="match status" value="1"/>
</dbReference>
<evidence type="ECO:0000259" key="2">
    <source>
        <dbReference type="Pfam" id="PF01970"/>
    </source>
</evidence>
<dbReference type="Pfam" id="PF01970">
    <property type="entry name" value="TctA"/>
    <property type="match status" value="1"/>
</dbReference>